<keyword evidence="3" id="KW-0808">Transferase</keyword>
<protein>
    <recommendedName>
        <fullName evidence="1">non-specific serine/threonine protein kinase</fullName>
        <ecNumber evidence="1">2.7.11.1</ecNumber>
    </recommendedName>
</protein>
<dbReference type="PROSITE" id="PS50011">
    <property type="entry name" value="PROTEIN_KINASE_DOM"/>
    <property type="match status" value="1"/>
</dbReference>
<comment type="caution">
    <text evidence="11">The sequence shown here is derived from an EMBL/GenBank/DDBJ whole genome shotgun (WGS) entry which is preliminary data.</text>
</comment>
<dbReference type="SMART" id="SM00220">
    <property type="entry name" value="S_TKc"/>
    <property type="match status" value="1"/>
</dbReference>
<feature type="compositionally biased region" description="Basic and acidic residues" evidence="9">
    <location>
        <begin position="362"/>
        <end position="392"/>
    </location>
</feature>
<feature type="region of interest" description="Disordered" evidence="9">
    <location>
        <begin position="521"/>
        <end position="651"/>
    </location>
</feature>
<comment type="catalytic activity">
    <reaction evidence="8">
        <text>L-seryl-[protein] + ATP = O-phospho-L-seryl-[protein] + ADP + H(+)</text>
        <dbReference type="Rhea" id="RHEA:17989"/>
        <dbReference type="Rhea" id="RHEA-COMP:9863"/>
        <dbReference type="Rhea" id="RHEA-COMP:11604"/>
        <dbReference type="ChEBI" id="CHEBI:15378"/>
        <dbReference type="ChEBI" id="CHEBI:29999"/>
        <dbReference type="ChEBI" id="CHEBI:30616"/>
        <dbReference type="ChEBI" id="CHEBI:83421"/>
        <dbReference type="ChEBI" id="CHEBI:456216"/>
        <dbReference type="EC" id="2.7.11.1"/>
    </reaction>
</comment>
<feature type="compositionally biased region" description="Low complexity" evidence="9">
    <location>
        <begin position="64"/>
        <end position="76"/>
    </location>
</feature>
<dbReference type="Proteomes" id="UP000693970">
    <property type="component" value="Unassembled WGS sequence"/>
</dbReference>
<evidence type="ECO:0000256" key="3">
    <source>
        <dbReference type="ARBA" id="ARBA00022679"/>
    </source>
</evidence>
<dbReference type="GO" id="GO:0005524">
    <property type="term" value="F:ATP binding"/>
    <property type="evidence" value="ECO:0007669"/>
    <property type="project" value="UniProtKB-KW"/>
</dbReference>
<evidence type="ECO:0000256" key="4">
    <source>
        <dbReference type="ARBA" id="ARBA00022741"/>
    </source>
</evidence>
<dbReference type="Pfam" id="PF00069">
    <property type="entry name" value="Pkinase"/>
    <property type="match status" value="1"/>
</dbReference>
<evidence type="ECO:0000313" key="12">
    <source>
        <dbReference type="Proteomes" id="UP000693970"/>
    </source>
</evidence>
<evidence type="ECO:0000256" key="7">
    <source>
        <dbReference type="ARBA" id="ARBA00047899"/>
    </source>
</evidence>
<feature type="domain" description="Protein kinase" evidence="10">
    <location>
        <begin position="24"/>
        <end position="346"/>
    </location>
</feature>
<feature type="compositionally biased region" description="Low complexity" evidence="9">
    <location>
        <begin position="571"/>
        <end position="581"/>
    </location>
</feature>
<accession>A0A9K3L0Z2</accession>
<dbReference type="PANTHER" id="PTHR22967:SF57">
    <property type="entry name" value="AUXILIN, ISOFORM A-RELATED"/>
    <property type="match status" value="1"/>
</dbReference>
<dbReference type="InterPro" id="IPR008271">
    <property type="entry name" value="Ser/Thr_kinase_AS"/>
</dbReference>
<dbReference type="GO" id="GO:0004674">
    <property type="term" value="F:protein serine/threonine kinase activity"/>
    <property type="evidence" value="ECO:0007669"/>
    <property type="project" value="UniProtKB-KW"/>
</dbReference>
<dbReference type="EMBL" id="JAGRRH010000017">
    <property type="protein sequence ID" value="KAG7352845.1"/>
    <property type="molecule type" value="Genomic_DNA"/>
</dbReference>
<dbReference type="PROSITE" id="PS00108">
    <property type="entry name" value="PROTEIN_KINASE_ST"/>
    <property type="match status" value="1"/>
</dbReference>
<evidence type="ECO:0000256" key="5">
    <source>
        <dbReference type="ARBA" id="ARBA00022777"/>
    </source>
</evidence>
<keyword evidence="2 11" id="KW-0723">Serine/threonine-protein kinase</keyword>
<dbReference type="EC" id="2.7.11.1" evidence="1"/>
<keyword evidence="12" id="KW-1185">Reference proteome</keyword>
<feature type="region of interest" description="Disordered" evidence="9">
    <location>
        <begin position="55"/>
        <end position="83"/>
    </location>
</feature>
<gene>
    <name evidence="11" type="ORF">IV203_008893</name>
</gene>
<reference evidence="11" key="1">
    <citation type="journal article" date="2021" name="Sci. Rep.">
        <title>Diploid genomic architecture of Nitzschia inconspicua, an elite biomass production diatom.</title>
        <authorList>
            <person name="Oliver A."/>
            <person name="Podell S."/>
            <person name="Pinowska A."/>
            <person name="Traller J.C."/>
            <person name="Smith S.R."/>
            <person name="McClure R."/>
            <person name="Beliaev A."/>
            <person name="Bohutskyi P."/>
            <person name="Hill E.A."/>
            <person name="Rabines A."/>
            <person name="Zheng H."/>
            <person name="Allen L.Z."/>
            <person name="Kuo A."/>
            <person name="Grigoriev I.V."/>
            <person name="Allen A.E."/>
            <person name="Hazlebeck D."/>
            <person name="Allen E.E."/>
        </authorList>
    </citation>
    <scope>NUCLEOTIDE SEQUENCE</scope>
    <source>
        <strain evidence="11">Hildebrandi</strain>
    </source>
</reference>
<feature type="compositionally biased region" description="Basic residues" evidence="9">
    <location>
        <begin position="610"/>
        <end position="620"/>
    </location>
</feature>
<feature type="compositionally biased region" description="Basic and acidic residues" evidence="9">
    <location>
        <begin position="598"/>
        <end position="609"/>
    </location>
</feature>
<feature type="compositionally biased region" description="Basic and acidic residues" evidence="9">
    <location>
        <begin position="621"/>
        <end position="634"/>
    </location>
</feature>
<evidence type="ECO:0000256" key="8">
    <source>
        <dbReference type="ARBA" id="ARBA00048679"/>
    </source>
</evidence>
<feature type="compositionally biased region" description="Basic and acidic residues" evidence="9">
    <location>
        <begin position="551"/>
        <end position="563"/>
    </location>
</feature>
<dbReference type="GO" id="GO:0005737">
    <property type="term" value="C:cytoplasm"/>
    <property type="evidence" value="ECO:0007669"/>
    <property type="project" value="TreeGrafter"/>
</dbReference>
<keyword evidence="5 11" id="KW-0418">Kinase</keyword>
<evidence type="ECO:0000313" key="11">
    <source>
        <dbReference type="EMBL" id="KAG7352845.1"/>
    </source>
</evidence>
<evidence type="ECO:0000259" key="10">
    <source>
        <dbReference type="PROSITE" id="PS50011"/>
    </source>
</evidence>
<sequence>MPGAEGGLGSALVGEKITMGQTQLQVTKLLGEGGFSYVYLVKELGEGGLTSSLHINAPKHGNGTEESAASTTGSTDAPPPGPQGPLVLKVTSIHSRAQRDIAEKEAKLLSRLSHPSIIRMYDTCYRTPAQQPSGKRGKENPNAAKERPQHLILMEYCEGGHALDVCNKLAATGQRFDLSTLIIAFGQICNAVSYLHAQRPPIVHRDLKPVNFLVKNGAYKLCDFGSAVFGHVDLRTSKARADAEEVIEKTTTQMFRAPEMVDLYSAKKLTQATDVWALGCCLYSLAFLQNCFEEGSNLAILSRKYTIPDDNPYGDGLVELLDRMLTVDPKARADMTEVILCLSAVYSGRPLPPRKKPSKSSSKSEAKEEGNDKEPDSKKDATNDDRAGKFRTDSQGYQENIYDPTKATEGKKLASNSVAARRKRAATAASPAKPPAPAHAPAPATKPSEVEDPLAFSALQETEDATTSEVAFSSDFDNMKAFENSKTEDFFGSFDAQPVQSAAAGGDGFDAAALSSAWGDVVPSSHITSGGEDGQAEDFDGAGFDSLDGESDSKKKDDADQRKSSRRRQQGSRTSRPGSSRVEAGVEAMNISDQDNSDAERRGGEDPRKRSSSKSRRKARERGSKTDESEEGKKGSSFRNPFNRKQAPSEP</sequence>
<evidence type="ECO:0000256" key="9">
    <source>
        <dbReference type="SAM" id="MobiDB-lite"/>
    </source>
</evidence>
<evidence type="ECO:0000256" key="6">
    <source>
        <dbReference type="ARBA" id="ARBA00022840"/>
    </source>
</evidence>
<evidence type="ECO:0000256" key="1">
    <source>
        <dbReference type="ARBA" id="ARBA00012513"/>
    </source>
</evidence>
<comment type="catalytic activity">
    <reaction evidence="7">
        <text>L-threonyl-[protein] + ATP = O-phospho-L-threonyl-[protein] + ADP + H(+)</text>
        <dbReference type="Rhea" id="RHEA:46608"/>
        <dbReference type="Rhea" id="RHEA-COMP:11060"/>
        <dbReference type="Rhea" id="RHEA-COMP:11605"/>
        <dbReference type="ChEBI" id="CHEBI:15378"/>
        <dbReference type="ChEBI" id="CHEBI:30013"/>
        <dbReference type="ChEBI" id="CHEBI:30616"/>
        <dbReference type="ChEBI" id="CHEBI:61977"/>
        <dbReference type="ChEBI" id="CHEBI:456216"/>
        <dbReference type="EC" id="2.7.11.1"/>
    </reaction>
</comment>
<proteinExistence type="predicted"/>
<dbReference type="AlphaFoldDB" id="A0A9K3L0Z2"/>
<feature type="region of interest" description="Disordered" evidence="9">
    <location>
        <begin position="351"/>
        <end position="450"/>
    </location>
</feature>
<reference evidence="11" key="2">
    <citation type="submission" date="2021-04" db="EMBL/GenBank/DDBJ databases">
        <authorList>
            <person name="Podell S."/>
        </authorList>
    </citation>
    <scope>NUCLEOTIDE SEQUENCE</scope>
    <source>
        <strain evidence="11">Hildebrandi</strain>
    </source>
</reference>
<keyword evidence="4" id="KW-0547">Nucleotide-binding</keyword>
<dbReference type="OrthoDB" id="2018507at2759"/>
<dbReference type="PANTHER" id="PTHR22967">
    <property type="entry name" value="SERINE/THREONINE PROTEIN KINASE"/>
    <property type="match status" value="1"/>
</dbReference>
<dbReference type="InterPro" id="IPR000719">
    <property type="entry name" value="Prot_kinase_dom"/>
</dbReference>
<evidence type="ECO:0000256" key="2">
    <source>
        <dbReference type="ARBA" id="ARBA00022527"/>
    </source>
</evidence>
<name>A0A9K3L0Z2_9STRA</name>
<organism evidence="11 12">
    <name type="scientific">Nitzschia inconspicua</name>
    <dbReference type="NCBI Taxonomy" id="303405"/>
    <lineage>
        <taxon>Eukaryota</taxon>
        <taxon>Sar</taxon>
        <taxon>Stramenopiles</taxon>
        <taxon>Ochrophyta</taxon>
        <taxon>Bacillariophyta</taxon>
        <taxon>Bacillariophyceae</taxon>
        <taxon>Bacillariophycidae</taxon>
        <taxon>Bacillariales</taxon>
        <taxon>Bacillariaceae</taxon>
        <taxon>Nitzschia</taxon>
    </lineage>
</organism>
<keyword evidence="6" id="KW-0067">ATP-binding</keyword>